<keyword evidence="1" id="KW-0472">Membrane</keyword>
<proteinExistence type="predicted"/>
<sequence length="490" mass="53986">MSVERSFEAWEEVQRHGQDLADRLSQGFTGLIQSHITPPSFPWPNYQKPTLFEVDFPTHNFAKKDFGFVTHNSGINGVSAIFDIGNKLGQAGADIGAGLNGAVQQFFRRCNYAGGFGVVEERLRDSGFTGNDVVSDSSMDGEKLGFNSKTARLFGKSQVDRGGGSCSSHWLDDWHAGLEEGMGNPSCLDEYTAMMQWIFGGEEEAAARIGETRTWIHQANPLGLWKHPWTEWFLAFMMNILLIAFLAFMKNMFQIRTINVTYDSTTNNVEGSLVASGDLWRVEASHGSSTSTSGNENSSLFLVQLGLLFVRDSRLLLPVHLSKQHLLWYGYDRKNGMHSLSPVVWSKHRRWLLMSTVCLKPLACNKWGTRITPTVQWPDKSFTLGLAQALAWKASGLIVGPTIQFSVCPTFGGSNPGLQAELIHSVNKELSLIYGCTFMSHPSAFASLSLARSKQNGKIGSSGIAVRVETPLGTIGRPSFSVKLNSGIEF</sequence>
<dbReference type="PANTHER" id="PTHR34541:SF2">
    <property type="entry name" value="OS01G0729900 PROTEIN"/>
    <property type="match status" value="1"/>
</dbReference>
<feature type="transmembrane region" description="Helical" evidence="1">
    <location>
        <begin position="232"/>
        <end position="249"/>
    </location>
</feature>
<protein>
    <submittedName>
        <fullName evidence="2">Uncharacterized protein</fullName>
    </submittedName>
</protein>
<evidence type="ECO:0000313" key="2">
    <source>
        <dbReference type="EMBL" id="GFY99180.1"/>
    </source>
</evidence>
<comment type="caution">
    <text evidence="2">The sequence shown here is derived from an EMBL/GenBank/DDBJ whole genome shotgun (WGS) entry which is preliminary data.</text>
</comment>
<evidence type="ECO:0000256" key="1">
    <source>
        <dbReference type="SAM" id="Phobius"/>
    </source>
</evidence>
<organism evidence="2 3">
    <name type="scientific">Actinidia rufa</name>
    <dbReference type="NCBI Taxonomy" id="165716"/>
    <lineage>
        <taxon>Eukaryota</taxon>
        <taxon>Viridiplantae</taxon>
        <taxon>Streptophyta</taxon>
        <taxon>Embryophyta</taxon>
        <taxon>Tracheophyta</taxon>
        <taxon>Spermatophyta</taxon>
        <taxon>Magnoliopsida</taxon>
        <taxon>eudicotyledons</taxon>
        <taxon>Gunneridae</taxon>
        <taxon>Pentapetalae</taxon>
        <taxon>asterids</taxon>
        <taxon>Ericales</taxon>
        <taxon>Actinidiaceae</taxon>
        <taxon>Actinidia</taxon>
    </lineage>
</organism>
<name>A0A7J0FKG8_9ERIC</name>
<dbReference type="EMBL" id="BJWL01000013">
    <property type="protein sequence ID" value="GFY99180.1"/>
    <property type="molecule type" value="Genomic_DNA"/>
</dbReference>
<dbReference type="InterPro" id="IPR030934">
    <property type="entry name" value="Intein_C"/>
</dbReference>
<accession>A0A7J0FKG8</accession>
<keyword evidence="3" id="KW-1185">Reference proteome</keyword>
<evidence type="ECO:0000313" key="3">
    <source>
        <dbReference type="Proteomes" id="UP000585474"/>
    </source>
</evidence>
<dbReference type="Proteomes" id="UP000585474">
    <property type="component" value="Unassembled WGS sequence"/>
</dbReference>
<keyword evidence="1" id="KW-1133">Transmembrane helix</keyword>
<dbReference type="PROSITE" id="PS50818">
    <property type="entry name" value="INTEIN_C_TER"/>
    <property type="match status" value="1"/>
</dbReference>
<reference evidence="2 3" key="1">
    <citation type="submission" date="2019-07" db="EMBL/GenBank/DDBJ databases">
        <title>De Novo Assembly of kiwifruit Actinidia rufa.</title>
        <authorList>
            <person name="Sugita-Konishi S."/>
            <person name="Sato K."/>
            <person name="Mori E."/>
            <person name="Abe Y."/>
            <person name="Kisaki G."/>
            <person name="Hamano K."/>
            <person name="Suezawa K."/>
            <person name="Otani M."/>
            <person name="Fukuda T."/>
            <person name="Manabe T."/>
            <person name="Gomi K."/>
            <person name="Tabuchi M."/>
            <person name="Akimitsu K."/>
            <person name="Kataoka I."/>
        </authorList>
    </citation>
    <scope>NUCLEOTIDE SEQUENCE [LARGE SCALE GENOMIC DNA]</scope>
    <source>
        <strain evidence="3">cv. Fuchu</strain>
    </source>
</reference>
<keyword evidence="1" id="KW-0812">Transmembrane</keyword>
<dbReference type="AlphaFoldDB" id="A0A7J0FKG8"/>
<dbReference type="PANTHER" id="PTHR34541">
    <property type="entry name" value="OS01G0729900 PROTEIN"/>
    <property type="match status" value="1"/>
</dbReference>
<gene>
    <name evidence="2" type="ORF">Acr_13g0005810</name>
</gene>
<dbReference type="OrthoDB" id="1842620at2759"/>